<proteinExistence type="predicted"/>
<keyword evidence="1" id="KW-0472">Membrane</keyword>
<evidence type="ECO:0000313" key="3">
    <source>
        <dbReference type="Proteomes" id="UP000245125"/>
    </source>
</evidence>
<dbReference type="EMBL" id="OUUY01000064">
    <property type="protein sequence ID" value="SPQ00249.1"/>
    <property type="molecule type" value="Genomic_DNA"/>
</dbReference>
<reference evidence="3" key="1">
    <citation type="submission" date="2018-03" db="EMBL/GenBank/DDBJ databases">
        <authorList>
            <person name="Zecchin S."/>
        </authorList>
    </citation>
    <scope>NUCLEOTIDE SEQUENCE [LARGE SCALE GENOMIC DNA]</scope>
</reference>
<evidence type="ECO:0000313" key="2">
    <source>
        <dbReference type="EMBL" id="SPQ00249.1"/>
    </source>
</evidence>
<feature type="transmembrane region" description="Helical" evidence="1">
    <location>
        <begin position="7"/>
        <end position="26"/>
    </location>
</feature>
<evidence type="ECO:0000256" key="1">
    <source>
        <dbReference type="SAM" id="Phobius"/>
    </source>
</evidence>
<organism evidence="2 3">
    <name type="scientific">Candidatus Sulfobium mesophilum</name>
    <dbReference type="NCBI Taxonomy" id="2016548"/>
    <lineage>
        <taxon>Bacteria</taxon>
        <taxon>Pseudomonadati</taxon>
        <taxon>Nitrospirota</taxon>
        <taxon>Nitrospiria</taxon>
        <taxon>Nitrospirales</taxon>
        <taxon>Nitrospiraceae</taxon>
        <taxon>Candidatus Sulfobium</taxon>
    </lineage>
</organism>
<keyword evidence="1" id="KW-1133">Transmembrane helix</keyword>
<gene>
    <name evidence="2" type="ORF">NBG4_20055</name>
</gene>
<keyword evidence="1" id="KW-0812">Transmembrane</keyword>
<dbReference type="Proteomes" id="UP000245125">
    <property type="component" value="Unassembled WGS sequence"/>
</dbReference>
<name>A0A2U3QFY2_9BACT</name>
<feature type="transmembrane region" description="Helical" evidence="1">
    <location>
        <begin position="32"/>
        <end position="49"/>
    </location>
</feature>
<dbReference type="AlphaFoldDB" id="A0A2U3QFY2"/>
<sequence length="60" mass="7326">MSNKEIWFFLFFFGVLLFNWPFLEVFALSLPYYLFIIWGVFIIVVIVVIKKMNKQSSWRV</sequence>
<protein>
    <submittedName>
        <fullName evidence="2">Uncharacterized protein</fullName>
    </submittedName>
</protein>
<keyword evidence="3" id="KW-1185">Reference proteome</keyword>
<accession>A0A2U3QFY2</accession>